<dbReference type="RefSeq" id="WP_113988509.1">
    <property type="nucleotide sequence ID" value="NZ_QLST01000004.1"/>
</dbReference>
<evidence type="ECO:0008006" key="3">
    <source>
        <dbReference type="Google" id="ProtNLM"/>
    </source>
</evidence>
<organism evidence="1 2">
    <name type="scientific">Flavobacterium tibetense</name>
    <dbReference type="NCBI Taxonomy" id="2233533"/>
    <lineage>
        <taxon>Bacteria</taxon>
        <taxon>Pseudomonadati</taxon>
        <taxon>Bacteroidota</taxon>
        <taxon>Flavobacteriia</taxon>
        <taxon>Flavobacteriales</taxon>
        <taxon>Flavobacteriaceae</taxon>
        <taxon>Flavobacterium</taxon>
    </lineage>
</organism>
<evidence type="ECO:0000313" key="1">
    <source>
        <dbReference type="EMBL" id="RBA29079.1"/>
    </source>
</evidence>
<evidence type="ECO:0000313" key="2">
    <source>
        <dbReference type="Proteomes" id="UP000253319"/>
    </source>
</evidence>
<proteinExistence type="predicted"/>
<gene>
    <name evidence="1" type="ORF">DPN68_04785</name>
</gene>
<dbReference type="AlphaFoldDB" id="A0A365P3E9"/>
<name>A0A365P3E9_9FLAO</name>
<dbReference type="OrthoDB" id="795069at2"/>
<dbReference type="EMBL" id="QLST01000004">
    <property type="protein sequence ID" value="RBA29079.1"/>
    <property type="molecule type" value="Genomic_DNA"/>
</dbReference>
<accession>A0A365P3E9</accession>
<protein>
    <recommendedName>
        <fullName evidence="3">Replication initiation protein</fullName>
    </recommendedName>
</protein>
<dbReference type="Proteomes" id="UP000253319">
    <property type="component" value="Unassembled WGS sequence"/>
</dbReference>
<reference evidence="1 2" key="1">
    <citation type="submission" date="2018-06" db="EMBL/GenBank/DDBJ databases">
        <title>Flavobacterium tibetense sp. nov., isolated from a wetland YonghuCo on Tibetan Plateau.</title>
        <authorList>
            <person name="Xing P."/>
            <person name="Phurbu D."/>
            <person name="Lu H."/>
        </authorList>
    </citation>
    <scope>NUCLEOTIDE SEQUENCE [LARGE SCALE GENOMIC DNA]</scope>
    <source>
        <strain evidence="1 2">YH5</strain>
    </source>
</reference>
<comment type="caution">
    <text evidence="1">The sequence shown here is derived from an EMBL/GenBank/DDBJ whole genome shotgun (WGS) entry which is preliminary data.</text>
</comment>
<sequence>MIDFVRIFYKDKFKLEESIMTDSRVNEVNCVFDYKSDELKYPYKSKIENVEINITNNLGFVYGSLHKFYNSWKTGEEQNYNDFTYSNLIEVIDYLSLRIVDFDIIALTQLEVGLNLDLEISPKEFLEKNVHFHSFKGFNRDINYSGGGKMFQFDYTQFYIKIYDKGKMYKQKKNILRFELKLFRKSMFQELGVYNISDLRDKNKLRKLFILLTKRFDEMLIIDDYSEKNIDKKDLILLNKYTNPRFWNNEIKNKTRTTKANHVRKLNQLLEKYDLTNLKSSLKLQLLQKYLQFINN</sequence>
<keyword evidence="2" id="KW-1185">Reference proteome</keyword>